<dbReference type="Pfam" id="PF02401">
    <property type="entry name" value="LYTB"/>
    <property type="match status" value="1"/>
</dbReference>
<feature type="binding site" evidence="9">
    <location>
        <position position="219"/>
    </location>
    <ligand>
        <name>(2E)-4-hydroxy-3-methylbut-2-enyl diphosphate</name>
        <dbReference type="ChEBI" id="CHEBI:128753"/>
    </ligand>
</feature>
<feature type="binding site" evidence="9">
    <location>
        <position position="161"/>
    </location>
    <ligand>
        <name>(2E)-4-hydroxy-3-methylbut-2-enyl diphosphate</name>
        <dbReference type="ChEBI" id="CHEBI:128753"/>
    </ligand>
</feature>
<feature type="binding site" evidence="9">
    <location>
        <position position="217"/>
    </location>
    <ligand>
        <name>dimethylallyl diphosphate</name>
        <dbReference type="ChEBI" id="CHEBI:57623"/>
    </ligand>
</feature>
<feature type="binding site" evidence="9">
    <location>
        <position position="261"/>
    </location>
    <ligand>
        <name>isopentenyl diphosphate</name>
        <dbReference type="ChEBI" id="CHEBI:128769"/>
    </ligand>
</feature>
<evidence type="ECO:0000256" key="5">
    <source>
        <dbReference type="ARBA" id="ARBA00022989"/>
    </source>
</evidence>
<comment type="catalytic activity">
    <reaction evidence="9">
        <text>dimethylallyl diphosphate + 2 oxidized [2Fe-2S]-[ferredoxin] + H2O = (2E)-4-hydroxy-3-methylbut-2-enyl diphosphate + 2 reduced [2Fe-2S]-[ferredoxin] + 2 H(+)</text>
        <dbReference type="Rhea" id="RHEA:24825"/>
        <dbReference type="Rhea" id="RHEA-COMP:10000"/>
        <dbReference type="Rhea" id="RHEA-COMP:10001"/>
        <dbReference type="ChEBI" id="CHEBI:15377"/>
        <dbReference type="ChEBI" id="CHEBI:15378"/>
        <dbReference type="ChEBI" id="CHEBI:33737"/>
        <dbReference type="ChEBI" id="CHEBI:33738"/>
        <dbReference type="ChEBI" id="CHEBI:57623"/>
        <dbReference type="ChEBI" id="CHEBI:128753"/>
        <dbReference type="EC" id="1.17.7.4"/>
    </reaction>
</comment>
<keyword evidence="3 10" id="KW-0812">Transmembrane</keyword>
<feature type="binding site" evidence="9">
    <location>
        <position position="73"/>
    </location>
    <ligand>
        <name>(2E)-4-hydroxy-3-methylbut-2-enyl diphosphate</name>
        <dbReference type="ChEBI" id="CHEBI:128753"/>
    </ligand>
</feature>
<feature type="transmembrane region" description="Helical" evidence="10">
    <location>
        <begin position="441"/>
        <end position="462"/>
    </location>
</feature>
<dbReference type="NCBIfam" id="TIGR00216">
    <property type="entry name" value="ispH_lytB"/>
    <property type="match status" value="1"/>
</dbReference>
<dbReference type="GO" id="GO:0050992">
    <property type="term" value="P:dimethylallyl diphosphate biosynthetic process"/>
    <property type="evidence" value="ECO:0007669"/>
    <property type="project" value="UniProtKB-UniRule"/>
</dbReference>
<evidence type="ECO:0000256" key="8">
    <source>
        <dbReference type="ARBA" id="ARBA00023136"/>
    </source>
</evidence>
<comment type="caution">
    <text evidence="9">Lacks conserved residue(s) required for the propagation of feature annotation.</text>
</comment>
<dbReference type="STRING" id="1156395.DBT_1250"/>
<feature type="binding site" evidence="9">
    <location>
        <position position="123"/>
    </location>
    <ligand>
        <name>(2E)-4-hydroxy-3-methylbut-2-enyl diphosphate</name>
        <dbReference type="ChEBI" id="CHEBI:128753"/>
    </ligand>
</feature>
<feature type="binding site" evidence="9">
    <location>
        <position position="261"/>
    </location>
    <ligand>
        <name>dimethylallyl diphosphate</name>
        <dbReference type="ChEBI" id="CHEBI:57623"/>
    </ligand>
</feature>
<organism evidence="11 12">
    <name type="scientific">Dissulfuribacter thermophilus</name>
    <dbReference type="NCBI Taxonomy" id="1156395"/>
    <lineage>
        <taxon>Bacteria</taxon>
        <taxon>Pseudomonadati</taxon>
        <taxon>Thermodesulfobacteriota</taxon>
        <taxon>Dissulfuribacteria</taxon>
        <taxon>Dissulfuribacterales</taxon>
        <taxon>Dissulfuribacteraceae</taxon>
        <taxon>Dissulfuribacter</taxon>
    </lineage>
</organism>
<keyword evidence="8 10" id="KW-0472">Membrane</keyword>
<feature type="binding site" evidence="9">
    <location>
        <position position="12"/>
    </location>
    <ligand>
        <name>[4Fe-4S] cluster</name>
        <dbReference type="ChEBI" id="CHEBI:49883"/>
    </ligand>
</feature>
<keyword evidence="2 9" id="KW-0004">4Fe-4S</keyword>
<keyword evidence="12" id="KW-1185">Reference proteome</keyword>
<feature type="binding site" evidence="9">
    <location>
        <position position="73"/>
    </location>
    <ligand>
        <name>dimethylallyl diphosphate</name>
        <dbReference type="ChEBI" id="CHEBI:57623"/>
    </ligand>
</feature>
<feature type="transmembrane region" description="Helical" evidence="10">
    <location>
        <begin position="542"/>
        <end position="561"/>
    </location>
</feature>
<dbReference type="GO" id="GO:0051745">
    <property type="term" value="F:4-hydroxy-3-methylbut-2-enyl diphosphate reductase activity"/>
    <property type="evidence" value="ECO:0007669"/>
    <property type="project" value="UniProtKB-UniRule"/>
</dbReference>
<evidence type="ECO:0000256" key="1">
    <source>
        <dbReference type="ARBA" id="ARBA00004141"/>
    </source>
</evidence>
<dbReference type="GO" id="GO:0051539">
    <property type="term" value="F:4 iron, 4 sulfur cluster binding"/>
    <property type="evidence" value="ECO:0007669"/>
    <property type="project" value="UniProtKB-UniRule"/>
</dbReference>
<feature type="binding site" evidence="9">
    <location>
        <position position="261"/>
    </location>
    <ligand>
        <name>(2E)-4-hydroxy-3-methylbut-2-enyl diphosphate</name>
        <dbReference type="ChEBI" id="CHEBI:128753"/>
    </ligand>
</feature>
<dbReference type="PATRIC" id="fig|1156395.6.peg.1262"/>
<dbReference type="InterPro" id="IPR000537">
    <property type="entry name" value="UbiA_prenyltransferase"/>
</dbReference>
<dbReference type="Gene3D" id="1.20.120.1780">
    <property type="entry name" value="UbiA prenyltransferase"/>
    <property type="match status" value="1"/>
</dbReference>
<keyword evidence="4 9" id="KW-0479">Metal-binding</keyword>
<feature type="binding site" evidence="9">
    <location>
        <position position="73"/>
    </location>
    <ligand>
        <name>isopentenyl diphosphate</name>
        <dbReference type="ChEBI" id="CHEBI:128769"/>
    </ligand>
</feature>
<feature type="binding site" evidence="9">
    <location>
        <position position="123"/>
    </location>
    <ligand>
        <name>dimethylallyl diphosphate</name>
        <dbReference type="ChEBI" id="CHEBI:57623"/>
    </ligand>
</feature>
<feature type="binding site" evidence="9">
    <location>
        <position position="219"/>
    </location>
    <ligand>
        <name>dimethylallyl diphosphate</name>
        <dbReference type="ChEBI" id="CHEBI:57623"/>
    </ligand>
</feature>
<comment type="cofactor">
    <cofactor evidence="9">
        <name>[4Fe-4S] cluster</name>
        <dbReference type="ChEBI" id="CHEBI:49883"/>
    </cofactor>
    <text evidence="9">Binds 1 [4Fe-4S] cluster per subunit.</text>
</comment>
<dbReference type="PANTHER" id="PTHR30426:SF0">
    <property type="entry name" value="4-HYDROXY-3-METHYLBUT-2-ENYL DIPHOSPHATE REDUCTASE"/>
    <property type="match status" value="1"/>
</dbReference>
<dbReference type="EC" id="1.17.7.4" evidence="9"/>
<sequence>MKVKLARIAGFCMGVREAMDLALEVSSGFDGPIFTYGPLIHNPSALELLREKGVEVLKEIPEKGEGTVIIRAHGITPLERNRLEEAGFQVIDGTCPRVIKVQSIAGHYAEKGFLVVVVGDKGHPEVKGILGHAGEKGILVSSEDELKALSLNAPYIIVAQTTQDRERFKEWSDWLLKKFPDGRIFDTICDSTKRRQEEVRRLASEVEAVIVVGGKKSANTKRLAEIVEEEGKEVFFVETEREIDEDALRRFSSVGVTAGASTPNWVINGVLRRVEAIPGKDESIFSRAIWRTLRFLHESNLWTGLSGASLCIGASNILGIKGYLGALIAFFLVFAMHTLNRLIDEKSGRFNDPLRTAFLLKYKKVFLSASIFGVVAAFGLALYLSTLKFVILLFVVALGLLYSVTRLKELPGSKTLFVAGAWATLSVLIPCKDPFNSPSCWLVLFFVFFLVILRDVLMEIIDLQGDRLVGRETMTILLGEEKVLKFTAVLCTIFAVISSFPSIFLKGMGASFLAFPIAFLYGLFLVKYFKREKLGQNLRLELMVEALSMVFMVSSLILSIAI</sequence>
<comment type="caution">
    <text evidence="11">The sequence shown here is derived from an EMBL/GenBank/DDBJ whole genome shotgun (WGS) entry which is preliminary data.</text>
</comment>
<reference evidence="11 12" key="1">
    <citation type="submission" date="2016-06" db="EMBL/GenBank/DDBJ databases">
        <title>Respiratory ammonification of nitrate coupled to the oxidation of elemental sulfur in deep-sea autotrophic thermophilic bacteria.</title>
        <authorList>
            <person name="Slobodkina G.B."/>
            <person name="Mardanov A.V."/>
            <person name="Ravin N.V."/>
            <person name="Frolova A.A."/>
            <person name="Viryasiv M.B."/>
            <person name="Chernyh N.A."/>
            <person name="Bonch-Osmolovskaya E.A."/>
            <person name="Slobodkin A.I."/>
        </authorList>
    </citation>
    <scope>NUCLEOTIDE SEQUENCE [LARGE SCALE GENOMIC DNA]</scope>
    <source>
        <strain evidence="11 12">S69</strain>
    </source>
</reference>
<dbReference type="GO" id="GO:0019288">
    <property type="term" value="P:isopentenyl diphosphate biosynthetic process, methylerythritol 4-phosphate pathway"/>
    <property type="evidence" value="ECO:0007669"/>
    <property type="project" value="UniProtKB-UniRule"/>
</dbReference>
<dbReference type="GO" id="GO:0046872">
    <property type="term" value="F:metal ion binding"/>
    <property type="evidence" value="ECO:0007669"/>
    <property type="project" value="UniProtKB-KW"/>
</dbReference>
<dbReference type="GO" id="GO:0016765">
    <property type="term" value="F:transferase activity, transferring alkyl or aryl (other than methyl) groups"/>
    <property type="evidence" value="ECO:0007669"/>
    <property type="project" value="InterPro"/>
</dbReference>
<comment type="function">
    <text evidence="9">Catalyzes the conversion of 1-hydroxy-2-methyl-2-(E)-butenyl 4-diphosphate (HMBPP) into a mixture of isopentenyl diphosphate (IPP) and dimethylallyl diphosphate (DMAPP). Acts in the terminal step of the DOXP/MEP pathway for isoprenoid precursor biosynthesis.</text>
</comment>
<dbReference type="EMBL" id="MAGO01000005">
    <property type="protein sequence ID" value="OCC15503.1"/>
    <property type="molecule type" value="Genomic_DNA"/>
</dbReference>
<feature type="binding site" evidence="9">
    <location>
        <position position="95"/>
    </location>
    <ligand>
        <name>[4Fe-4S] cluster</name>
        <dbReference type="ChEBI" id="CHEBI:49883"/>
    </ligand>
</feature>
<dbReference type="CDD" id="cd13944">
    <property type="entry name" value="lytB_ispH"/>
    <property type="match status" value="1"/>
</dbReference>
<dbReference type="InterPro" id="IPR003451">
    <property type="entry name" value="LytB/IspH"/>
</dbReference>
<evidence type="ECO:0000256" key="3">
    <source>
        <dbReference type="ARBA" id="ARBA00022692"/>
    </source>
</evidence>
<dbReference type="PANTHER" id="PTHR30426">
    <property type="entry name" value="4-HYDROXY-3-METHYLBUT-2-ENYL DIPHOSPHATE REDUCTASE"/>
    <property type="match status" value="1"/>
</dbReference>
<feature type="transmembrane region" description="Helical" evidence="10">
    <location>
        <begin position="483"/>
        <end position="504"/>
    </location>
</feature>
<keyword evidence="5 10" id="KW-1133">Transmembrane helix</keyword>
<dbReference type="Pfam" id="PF01040">
    <property type="entry name" value="UbiA"/>
    <property type="match status" value="1"/>
</dbReference>
<proteinExistence type="inferred from homology"/>
<dbReference type="UniPathway" id="UPA00056">
    <property type="reaction ID" value="UER00097"/>
</dbReference>
<comment type="pathway">
    <text evidence="9">Isoprenoid biosynthesis; dimethylallyl diphosphate biosynthesis; dimethylallyl diphosphate from (2E)-4-hydroxy-3-methylbutenyl diphosphate: step 1/1.</text>
</comment>
<comment type="subcellular location">
    <subcellularLocation>
        <location evidence="1">Membrane</location>
        <topology evidence="1">Multi-pass membrane protein</topology>
    </subcellularLocation>
</comment>
<evidence type="ECO:0000256" key="2">
    <source>
        <dbReference type="ARBA" id="ARBA00022485"/>
    </source>
</evidence>
<dbReference type="GO" id="GO:0016114">
    <property type="term" value="P:terpenoid biosynthetic process"/>
    <property type="evidence" value="ECO:0007669"/>
    <property type="project" value="UniProtKB-UniRule"/>
</dbReference>
<feature type="transmembrane region" description="Helical" evidence="10">
    <location>
        <begin position="389"/>
        <end position="405"/>
    </location>
</feature>
<gene>
    <name evidence="9" type="primary">ispH</name>
    <name evidence="11" type="ORF">DBT_1250</name>
</gene>
<feature type="binding site" evidence="9">
    <location>
        <position position="219"/>
    </location>
    <ligand>
        <name>isopentenyl diphosphate</name>
        <dbReference type="ChEBI" id="CHEBI:128769"/>
    </ligand>
</feature>
<dbReference type="UniPathway" id="UPA00059">
    <property type="reaction ID" value="UER00105"/>
</dbReference>
<feature type="binding site" evidence="9">
    <location>
        <position position="41"/>
    </location>
    <ligand>
        <name>dimethylallyl diphosphate</name>
        <dbReference type="ChEBI" id="CHEBI:57623"/>
    </ligand>
</feature>
<keyword evidence="6 9" id="KW-0408">Iron</keyword>
<dbReference type="Gene3D" id="3.40.50.11270">
    <property type="match status" value="1"/>
</dbReference>
<evidence type="ECO:0000256" key="6">
    <source>
        <dbReference type="ARBA" id="ARBA00023004"/>
    </source>
</evidence>
<feature type="transmembrane region" description="Helical" evidence="10">
    <location>
        <begin position="412"/>
        <end position="429"/>
    </location>
</feature>
<feature type="binding site" evidence="9">
    <location>
        <position position="41"/>
    </location>
    <ligand>
        <name>(2E)-4-hydroxy-3-methylbut-2-enyl diphosphate</name>
        <dbReference type="ChEBI" id="CHEBI:128753"/>
    </ligand>
</feature>
<feature type="active site" description="Proton donor" evidence="9">
    <location>
        <position position="125"/>
    </location>
</feature>
<feature type="transmembrane region" description="Helical" evidence="10">
    <location>
        <begin position="364"/>
        <end position="383"/>
    </location>
</feature>
<dbReference type="Gene3D" id="3.40.1010.20">
    <property type="entry name" value="4-hydroxy-3-methylbut-2-enyl diphosphate reductase, catalytic domain"/>
    <property type="match status" value="2"/>
</dbReference>
<dbReference type="RefSeq" id="WP_067617714.1">
    <property type="nucleotide sequence ID" value="NZ_MAGO01000005.1"/>
</dbReference>
<evidence type="ECO:0000256" key="10">
    <source>
        <dbReference type="SAM" id="Phobius"/>
    </source>
</evidence>
<dbReference type="OrthoDB" id="9804068at2"/>
<keyword evidence="7 9" id="KW-0411">Iron-sulfur</keyword>
<comment type="pathway">
    <text evidence="9">Isoprenoid biosynthesis; isopentenyl diphosphate biosynthesis via DXP pathway; isopentenyl diphosphate from 1-deoxy-D-xylulose 5-phosphate: step 6/6.</text>
</comment>
<dbReference type="GO" id="GO:0016020">
    <property type="term" value="C:membrane"/>
    <property type="evidence" value="ECO:0007669"/>
    <property type="project" value="UniProtKB-SubCell"/>
</dbReference>
<keyword evidence="9" id="KW-0414">Isoprene biosynthesis</keyword>
<feature type="binding site" evidence="9">
    <location>
        <position position="123"/>
    </location>
    <ligand>
        <name>isopentenyl diphosphate</name>
        <dbReference type="ChEBI" id="CHEBI:128769"/>
    </ligand>
</feature>
<evidence type="ECO:0000313" key="11">
    <source>
        <dbReference type="EMBL" id="OCC15503.1"/>
    </source>
</evidence>
<comment type="catalytic activity">
    <reaction evidence="9">
        <text>isopentenyl diphosphate + 2 oxidized [2Fe-2S]-[ferredoxin] + H2O = (2E)-4-hydroxy-3-methylbut-2-enyl diphosphate + 2 reduced [2Fe-2S]-[ferredoxin] + 2 H(+)</text>
        <dbReference type="Rhea" id="RHEA:24488"/>
        <dbReference type="Rhea" id="RHEA-COMP:10000"/>
        <dbReference type="Rhea" id="RHEA-COMP:10001"/>
        <dbReference type="ChEBI" id="CHEBI:15377"/>
        <dbReference type="ChEBI" id="CHEBI:15378"/>
        <dbReference type="ChEBI" id="CHEBI:33737"/>
        <dbReference type="ChEBI" id="CHEBI:33738"/>
        <dbReference type="ChEBI" id="CHEBI:128753"/>
        <dbReference type="ChEBI" id="CHEBI:128769"/>
        <dbReference type="EC" id="1.17.7.4"/>
    </reaction>
</comment>
<accession>A0A1B9F6J4</accession>
<feature type="transmembrane region" description="Helical" evidence="10">
    <location>
        <begin position="510"/>
        <end position="530"/>
    </location>
</feature>
<name>A0A1B9F6J4_9BACT</name>
<evidence type="ECO:0000256" key="9">
    <source>
        <dbReference type="HAMAP-Rule" id="MF_00191"/>
    </source>
</evidence>
<evidence type="ECO:0000313" key="12">
    <source>
        <dbReference type="Proteomes" id="UP000093080"/>
    </source>
</evidence>
<comment type="similarity">
    <text evidence="9">Belongs to the IspH family.</text>
</comment>
<evidence type="ECO:0000256" key="4">
    <source>
        <dbReference type="ARBA" id="ARBA00022723"/>
    </source>
</evidence>
<feature type="binding site" evidence="9">
    <location>
        <position position="217"/>
    </location>
    <ligand>
        <name>(2E)-4-hydroxy-3-methylbut-2-enyl diphosphate</name>
        <dbReference type="ChEBI" id="CHEBI:128753"/>
    </ligand>
</feature>
<dbReference type="AlphaFoldDB" id="A0A1B9F6J4"/>
<feature type="binding site" evidence="9">
    <location>
        <position position="189"/>
    </location>
    <ligand>
        <name>[4Fe-4S] cluster</name>
        <dbReference type="ChEBI" id="CHEBI:49883"/>
    </ligand>
</feature>
<dbReference type="HAMAP" id="MF_00191">
    <property type="entry name" value="IspH"/>
    <property type="match status" value="1"/>
</dbReference>
<evidence type="ECO:0000256" key="7">
    <source>
        <dbReference type="ARBA" id="ARBA00023014"/>
    </source>
</evidence>
<feature type="binding site" evidence="9">
    <location>
        <position position="41"/>
    </location>
    <ligand>
        <name>isopentenyl diphosphate</name>
        <dbReference type="ChEBI" id="CHEBI:128769"/>
    </ligand>
</feature>
<protein>
    <recommendedName>
        <fullName evidence="9">4-hydroxy-3-methylbut-2-enyl diphosphate reductase</fullName>
        <shortName evidence="9">HMBPP reductase</shortName>
        <ecNumber evidence="9">1.17.7.4</ecNumber>
    </recommendedName>
</protein>
<feature type="binding site" evidence="9">
    <location>
        <position position="217"/>
    </location>
    <ligand>
        <name>isopentenyl diphosphate</name>
        <dbReference type="ChEBI" id="CHEBI:128769"/>
    </ligand>
</feature>
<keyword evidence="9" id="KW-0560">Oxidoreductase</keyword>
<dbReference type="Proteomes" id="UP000093080">
    <property type="component" value="Unassembled WGS sequence"/>
</dbReference>